<dbReference type="RefSeq" id="WP_249589492.1">
    <property type="nucleotide sequence ID" value="NZ_BAAAQL010000048.1"/>
</dbReference>
<dbReference type="PANTHER" id="PTHR43477:SF1">
    <property type="entry name" value="DIHYDROANTICAPSIN 7-DEHYDROGENASE"/>
    <property type="match status" value="1"/>
</dbReference>
<evidence type="ECO:0000313" key="3">
    <source>
        <dbReference type="EMBL" id="UQT58113.1"/>
    </source>
</evidence>
<dbReference type="NCBIfam" id="NF005754">
    <property type="entry name" value="PRK07578.1"/>
    <property type="match status" value="1"/>
</dbReference>
<accession>A0ABY4PYR1</accession>
<evidence type="ECO:0000256" key="1">
    <source>
        <dbReference type="ARBA" id="ARBA00006484"/>
    </source>
</evidence>
<dbReference type="InterPro" id="IPR002347">
    <property type="entry name" value="SDR_fam"/>
</dbReference>
<dbReference type="SUPFAM" id="SSF51735">
    <property type="entry name" value="NAD(P)-binding Rossmann-fold domains"/>
    <property type="match status" value="1"/>
</dbReference>
<comment type="similarity">
    <text evidence="1">Belongs to the short-chain dehydrogenases/reductases (SDR) family.</text>
</comment>
<organism evidence="3 4">
    <name type="scientific">Streptomyces durmitorensis</name>
    <dbReference type="NCBI Taxonomy" id="319947"/>
    <lineage>
        <taxon>Bacteria</taxon>
        <taxon>Bacillati</taxon>
        <taxon>Actinomycetota</taxon>
        <taxon>Actinomycetes</taxon>
        <taxon>Kitasatosporales</taxon>
        <taxon>Streptomycetaceae</taxon>
        <taxon>Streptomyces</taxon>
    </lineage>
</organism>
<dbReference type="InterPro" id="IPR036291">
    <property type="entry name" value="NAD(P)-bd_dom_sf"/>
</dbReference>
<evidence type="ECO:0000313" key="4">
    <source>
        <dbReference type="Proteomes" id="UP000829992"/>
    </source>
</evidence>
<evidence type="ECO:0000256" key="2">
    <source>
        <dbReference type="ARBA" id="ARBA00023002"/>
    </source>
</evidence>
<sequence length="202" mass="20747">MKIVVIGASGTIGSALSETLEASGGHEVVRASRRGPVVVDLARPESIDEMFDAVGTVDAVVAVAGSGQIARIDASSDEDYFRGLEGKMLGQIHLTRRAAHRIADGGSLTLTNGISTFSEPGLSFAALVNGGLGHFVPTAAAEMPRGIRLNSVSPGWVAETLEKMGRDGAQGTPVAEVVRAYVELIEGTGRGLVVEPGVPATS</sequence>
<proteinExistence type="inferred from homology"/>
<gene>
    <name evidence="3" type="ORF">M4V62_25165</name>
</gene>
<dbReference type="CDD" id="cd11731">
    <property type="entry name" value="Lin1944_like_SDR_c"/>
    <property type="match status" value="1"/>
</dbReference>
<name>A0ABY4PYR1_9ACTN</name>
<dbReference type="EMBL" id="CP097289">
    <property type="protein sequence ID" value="UQT58113.1"/>
    <property type="molecule type" value="Genomic_DNA"/>
</dbReference>
<keyword evidence="4" id="KW-1185">Reference proteome</keyword>
<keyword evidence="2" id="KW-0560">Oxidoreductase</keyword>
<reference evidence="3 4" key="1">
    <citation type="submission" date="2022-05" db="EMBL/GenBank/DDBJ databases">
        <authorList>
            <person name="Zhou X."/>
            <person name="Li K."/>
            <person name="Man Y."/>
        </authorList>
    </citation>
    <scope>NUCLEOTIDE SEQUENCE [LARGE SCALE GENOMIC DNA]</scope>
    <source>
        <strain evidence="3 4">MS405</strain>
    </source>
</reference>
<dbReference type="Proteomes" id="UP000829992">
    <property type="component" value="Chromosome"/>
</dbReference>
<dbReference type="PANTHER" id="PTHR43477">
    <property type="entry name" value="DIHYDROANTICAPSIN 7-DEHYDROGENASE"/>
    <property type="match status" value="1"/>
</dbReference>
<dbReference type="InterPro" id="IPR051122">
    <property type="entry name" value="SDR_DHRS6-like"/>
</dbReference>
<dbReference type="Gene3D" id="3.40.50.720">
    <property type="entry name" value="NAD(P)-binding Rossmann-like Domain"/>
    <property type="match status" value="1"/>
</dbReference>
<protein>
    <submittedName>
        <fullName evidence="3">Short chain dehydrogenase</fullName>
    </submittedName>
</protein>
<dbReference type="Pfam" id="PF13561">
    <property type="entry name" value="adh_short_C2"/>
    <property type="match status" value="1"/>
</dbReference>
<dbReference type="PRINTS" id="PR00081">
    <property type="entry name" value="GDHRDH"/>
</dbReference>